<protein>
    <recommendedName>
        <fullName evidence="3">Addiction module toxin RelE</fullName>
    </recommendedName>
</protein>
<evidence type="ECO:0000313" key="2">
    <source>
        <dbReference type="Proteomes" id="UP000177167"/>
    </source>
</evidence>
<gene>
    <name evidence="1" type="ORF">A3J46_02675</name>
</gene>
<sequence>MPTLEKLLFKFNKEDRKILEYLISRIASPNWQSLNIKKLKGYQDIFRLRKGKIRIIFIKIGKNIRIINIERRKENTYNL</sequence>
<name>A0A1F8FBU4_9BACT</name>
<evidence type="ECO:0000313" key="1">
    <source>
        <dbReference type="EMBL" id="OGN09719.1"/>
    </source>
</evidence>
<organism evidence="1 2">
    <name type="scientific">Candidatus Yanofskybacteria bacterium RIFCSPHIGHO2_02_FULL_41_11</name>
    <dbReference type="NCBI Taxonomy" id="1802675"/>
    <lineage>
        <taxon>Bacteria</taxon>
        <taxon>Candidatus Yanofskyibacteriota</taxon>
    </lineage>
</organism>
<dbReference type="Gene3D" id="3.30.2310.20">
    <property type="entry name" value="RelE-like"/>
    <property type="match status" value="1"/>
</dbReference>
<dbReference type="SUPFAM" id="SSF143011">
    <property type="entry name" value="RelE-like"/>
    <property type="match status" value="1"/>
</dbReference>
<dbReference type="InterPro" id="IPR035093">
    <property type="entry name" value="RelE/ParE_toxin_dom_sf"/>
</dbReference>
<reference evidence="1 2" key="1">
    <citation type="journal article" date="2016" name="Nat. Commun.">
        <title>Thousands of microbial genomes shed light on interconnected biogeochemical processes in an aquifer system.</title>
        <authorList>
            <person name="Anantharaman K."/>
            <person name="Brown C.T."/>
            <person name="Hug L.A."/>
            <person name="Sharon I."/>
            <person name="Castelle C.J."/>
            <person name="Probst A.J."/>
            <person name="Thomas B.C."/>
            <person name="Singh A."/>
            <person name="Wilkins M.J."/>
            <person name="Karaoz U."/>
            <person name="Brodie E.L."/>
            <person name="Williams K.H."/>
            <person name="Hubbard S.S."/>
            <person name="Banfield J.F."/>
        </authorList>
    </citation>
    <scope>NUCLEOTIDE SEQUENCE [LARGE SCALE GENOMIC DNA]</scope>
</reference>
<dbReference type="Proteomes" id="UP000177167">
    <property type="component" value="Unassembled WGS sequence"/>
</dbReference>
<dbReference type="AlphaFoldDB" id="A0A1F8FBU4"/>
<comment type="caution">
    <text evidence="1">The sequence shown here is derived from an EMBL/GenBank/DDBJ whole genome shotgun (WGS) entry which is preliminary data.</text>
</comment>
<dbReference type="EMBL" id="MGJP01000028">
    <property type="protein sequence ID" value="OGN09719.1"/>
    <property type="molecule type" value="Genomic_DNA"/>
</dbReference>
<proteinExistence type="predicted"/>
<accession>A0A1F8FBU4</accession>
<evidence type="ECO:0008006" key="3">
    <source>
        <dbReference type="Google" id="ProtNLM"/>
    </source>
</evidence>